<dbReference type="EMBL" id="JAIZAY010000019">
    <property type="protein sequence ID" value="KAJ8023664.1"/>
    <property type="molecule type" value="Genomic_DNA"/>
</dbReference>
<sequence length="120" mass="13069">MAHASSTSYIGDDKEELIINNDEEEIEELLGSVSSSAQGQAYGATASSAVSSQTLKNACDIIPKFFRIEVSDTGDYIPWNGAALLKRGDHVAWLRFASYYHHAIVVEVNDGSTITVDRQC</sequence>
<accession>A0A9Q0YJT9</accession>
<dbReference type="AlphaFoldDB" id="A0A9Q0YJT9"/>
<evidence type="ECO:0000313" key="1">
    <source>
        <dbReference type="EMBL" id="KAJ8023664.1"/>
    </source>
</evidence>
<reference evidence="1" key="1">
    <citation type="submission" date="2021-10" db="EMBL/GenBank/DDBJ databases">
        <title>Tropical sea cucumber genome reveals ecological adaptation and Cuvierian tubules defense mechanism.</title>
        <authorList>
            <person name="Chen T."/>
        </authorList>
    </citation>
    <scope>NUCLEOTIDE SEQUENCE</scope>
    <source>
        <strain evidence="1">Nanhai2018</strain>
        <tissue evidence="1">Muscle</tissue>
    </source>
</reference>
<comment type="caution">
    <text evidence="1">The sequence shown here is derived from an EMBL/GenBank/DDBJ whole genome shotgun (WGS) entry which is preliminary data.</text>
</comment>
<protein>
    <submittedName>
        <fullName evidence="1">Uncharacterized protein</fullName>
    </submittedName>
</protein>
<name>A0A9Q0YJT9_HOLLE</name>
<organism evidence="1 2">
    <name type="scientific">Holothuria leucospilota</name>
    <name type="common">Black long sea cucumber</name>
    <name type="synonym">Mertensiothuria leucospilota</name>
    <dbReference type="NCBI Taxonomy" id="206669"/>
    <lineage>
        <taxon>Eukaryota</taxon>
        <taxon>Metazoa</taxon>
        <taxon>Echinodermata</taxon>
        <taxon>Eleutherozoa</taxon>
        <taxon>Echinozoa</taxon>
        <taxon>Holothuroidea</taxon>
        <taxon>Aspidochirotacea</taxon>
        <taxon>Aspidochirotida</taxon>
        <taxon>Holothuriidae</taxon>
        <taxon>Holothuria</taxon>
    </lineage>
</organism>
<keyword evidence="2" id="KW-1185">Reference proteome</keyword>
<evidence type="ECO:0000313" key="2">
    <source>
        <dbReference type="Proteomes" id="UP001152320"/>
    </source>
</evidence>
<proteinExistence type="predicted"/>
<dbReference type="Proteomes" id="UP001152320">
    <property type="component" value="Chromosome 19"/>
</dbReference>
<gene>
    <name evidence="1" type="ORF">HOLleu_36162</name>
</gene>